<organism evidence="2">
    <name type="scientific">hydrothermal vent metagenome</name>
    <dbReference type="NCBI Taxonomy" id="652676"/>
    <lineage>
        <taxon>unclassified sequences</taxon>
        <taxon>metagenomes</taxon>
        <taxon>ecological metagenomes</taxon>
    </lineage>
</organism>
<feature type="domain" description="YlxR" evidence="1">
    <location>
        <begin position="8"/>
        <end position="76"/>
    </location>
</feature>
<dbReference type="InterPro" id="IPR007393">
    <property type="entry name" value="YlxR_dom"/>
</dbReference>
<dbReference type="EMBL" id="FPHE01000157">
    <property type="protein sequence ID" value="SFV66796.1"/>
    <property type="molecule type" value="Genomic_DNA"/>
</dbReference>
<dbReference type="Gene3D" id="3.30.1230.10">
    <property type="entry name" value="YlxR-like"/>
    <property type="match status" value="1"/>
</dbReference>
<evidence type="ECO:0000313" key="2">
    <source>
        <dbReference type="EMBL" id="SFV66796.1"/>
    </source>
</evidence>
<dbReference type="SUPFAM" id="SSF64376">
    <property type="entry name" value="YlxR-like"/>
    <property type="match status" value="1"/>
</dbReference>
<accession>A0A1W1CLU5</accession>
<name>A0A1W1CLU5_9ZZZZ</name>
<dbReference type="Pfam" id="PF04296">
    <property type="entry name" value="YlxR"/>
    <property type="match status" value="1"/>
</dbReference>
<reference evidence="2" key="1">
    <citation type="submission" date="2016-10" db="EMBL/GenBank/DDBJ databases">
        <authorList>
            <person name="de Groot N.N."/>
        </authorList>
    </citation>
    <scope>NUCLEOTIDE SEQUENCE</scope>
</reference>
<gene>
    <name evidence="2" type="ORF">MNB_SV-12-1204</name>
</gene>
<protein>
    <submittedName>
        <fullName evidence="2">COG2740: Predicted nucleic-acid-binding protein implicated in transcription termination</fullName>
    </submittedName>
</protein>
<sequence>MQKNEPIRMCIACRERELQKKLIRLQQDNNNIFPYTGQGRSFYLCKICGTNDKKIKGLTKRFRLSTDDSERFVKYLKELE</sequence>
<evidence type="ECO:0000259" key="1">
    <source>
        <dbReference type="Pfam" id="PF04296"/>
    </source>
</evidence>
<dbReference type="InterPro" id="IPR035931">
    <property type="entry name" value="YlxR-like_sf"/>
</dbReference>
<proteinExistence type="predicted"/>
<dbReference type="AlphaFoldDB" id="A0A1W1CLU5"/>